<dbReference type="EMBL" id="CM000761">
    <property type="protein sequence ID" value="OQU90157.1"/>
    <property type="molecule type" value="Genomic_DNA"/>
</dbReference>
<evidence type="ECO:0000313" key="2">
    <source>
        <dbReference type="Proteomes" id="UP000000768"/>
    </source>
</evidence>
<gene>
    <name evidence="1" type="ORF">SORBI_3002G353450</name>
</gene>
<dbReference type="Proteomes" id="UP000000768">
    <property type="component" value="Chromosome 2"/>
</dbReference>
<reference evidence="1 2" key="1">
    <citation type="journal article" date="2009" name="Nature">
        <title>The Sorghum bicolor genome and the diversification of grasses.</title>
        <authorList>
            <person name="Paterson A.H."/>
            <person name="Bowers J.E."/>
            <person name="Bruggmann R."/>
            <person name="Dubchak I."/>
            <person name="Grimwood J."/>
            <person name="Gundlach H."/>
            <person name="Haberer G."/>
            <person name="Hellsten U."/>
            <person name="Mitros T."/>
            <person name="Poliakov A."/>
            <person name="Schmutz J."/>
            <person name="Spannagl M."/>
            <person name="Tang H."/>
            <person name="Wang X."/>
            <person name="Wicker T."/>
            <person name="Bharti A.K."/>
            <person name="Chapman J."/>
            <person name="Feltus F.A."/>
            <person name="Gowik U."/>
            <person name="Grigoriev I.V."/>
            <person name="Lyons E."/>
            <person name="Maher C.A."/>
            <person name="Martis M."/>
            <person name="Narechania A."/>
            <person name="Otillar R.P."/>
            <person name="Penning B.W."/>
            <person name="Salamov A.A."/>
            <person name="Wang Y."/>
            <person name="Zhang L."/>
            <person name="Carpita N.C."/>
            <person name="Freeling M."/>
            <person name="Gingle A.R."/>
            <person name="Hash C.T."/>
            <person name="Keller B."/>
            <person name="Klein P."/>
            <person name="Kresovich S."/>
            <person name="McCann M.C."/>
            <person name="Ming R."/>
            <person name="Peterson D.G."/>
            <person name="Mehboob-ur-Rahman"/>
            <person name="Ware D."/>
            <person name="Westhoff P."/>
            <person name="Mayer K.F."/>
            <person name="Messing J."/>
            <person name="Rokhsar D.S."/>
        </authorList>
    </citation>
    <scope>NUCLEOTIDE SEQUENCE [LARGE SCALE GENOMIC DNA]</scope>
    <source>
        <strain evidence="2">cv. BTx623</strain>
    </source>
</reference>
<organism evidence="1 2">
    <name type="scientific">Sorghum bicolor</name>
    <name type="common">Sorghum</name>
    <name type="synonym">Sorghum vulgare</name>
    <dbReference type="NCBI Taxonomy" id="4558"/>
    <lineage>
        <taxon>Eukaryota</taxon>
        <taxon>Viridiplantae</taxon>
        <taxon>Streptophyta</taxon>
        <taxon>Embryophyta</taxon>
        <taxon>Tracheophyta</taxon>
        <taxon>Spermatophyta</taxon>
        <taxon>Magnoliopsida</taxon>
        <taxon>Liliopsida</taxon>
        <taxon>Poales</taxon>
        <taxon>Poaceae</taxon>
        <taxon>PACMAD clade</taxon>
        <taxon>Panicoideae</taxon>
        <taxon>Andropogonodae</taxon>
        <taxon>Andropogoneae</taxon>
        <taxon>Sorghinae</taxon>
        <taxon>Sorghum</taxon>
    </lineage>
</organism>
<dbReference type="AlphaFoldDB" id="A0A1W0W6Y2"/>
<accession>A0A1W0W6Y2</accession>
<dbReference type="Gramene" id="OQU90157">
    <property type="protein sequence ID" value="OQU90157"/>
    <property type="gene ID" value="SORBI_3002G353450"/>
</dbReference>
<name>A0A1W0W6Y2_SORBI</name>
<dbReference type="InParanoid" id="A0A1W0W6Y2"/>
<reference evidence="2" key="2">
    <citation type="journal article" date="2018" name="Plant J.">
        <title>The Sorghum bicolor reference genome: improved assembly, gene annotations, a transcriptome atlas, and signatures of genome organization.</title>
        <authorList>
            <person name="McCormick R.F."/>
            <person name="Truong S.K."/>
            <person name="Sreedasyam A."/>
            <person name="Jenkins J."/>
            <person name="Shu S."/>
            <person name="Sims D."/>
            <person name="Kennedy M."/>
            <person name="Amirebrahimi M."/>
            <person name="Weers B.D."/>
            <person name="McKinley B."/>
            <person name="Mattison A."/>
            <person name="Morishige D.T."/>
            <person name="Grimwood J."/>
            <person name="Schmutz J."/>
            <person name="Mullet J.E."/>
        </authorList>
    </citation>
    <scope>NUCLEOTIDE SEQUENCE [LARGE SCALE GENOMIC DNA]</scope>
    <source>
        <strain evidence="2">cv. BTx623</strain>
    </source>
</reference>
<protein>
    <submittedName>
        <fullName evidence="1">Uncharacterized protein</fullName>
    </submittedName>
</protein>
<keyword evidence="2" id="KW-1185">Reference proteome</keyword>
<proteinExistence type="predicted"/>
<evidence type="ECO:0000313" key="1">
    <source>
        <dbReference type="EMBL" id="OQU90157.1"/>
    </source>
</evidence>
<sequence>MTLFPCSFRPFCTSRGDAQDFLFLQTAGTGHRHRHRSVPVQSLDAGTLRTRDRSPLPVELLYVSIPFARYTERGTSSPLLSLALRIVVGRFMNLRSVWLRELRHASAVAPEACEL</sequence>